<dbReference type="InterPro" id="IPR001080">
    <property type="entry name" value="3Fe4S_ferredoxin"/>
</dbReference>
<dbReference type="PRINTS" id="PR00352">
    <property type="entry name" value="3FE4SFRDOXIN"/>
</dbReference>
<sequence>MRIAIDRDACVGSGMCVLIEPAVFDQNDDDGLVELLDEGPLTDTAETVEDAVQRCPAAALRVTPD</sequence>
<dbReference type="Pfam" id="PF13459">
    <property type="entry name" value="Fer4_15"/>
    <property type="match status" value="1"/>
</dbReference>
<evidence type="ECO:0000256" key="2">
    <source>
        <dbReference type="ARBA" id="ARBA00022448"/>
    </source>
</evidence>
<evidence type="ECO:0000256" key="6">
    <source>
        <dbReference type="ARBA" id="ARBA00023014"/>
    </source>
</evidence>
<dbReference type="Proteomes" id="UP001180551">
    <property type="component" value="Unassembled WGS sequence"/>
</dbReference>
<proteinExistence type="predicted"/>
<dbReference type="InterPro" id="IPR017896">
    <property type="entry name" value="4Fe4S_Fe-S-bd"/>
</dbReference>
<keyword evidence="11" id="KW-1185">Reference proteome</keyword>
<dbReference type="PANTHER" id="PTHR36923">
    <property type="entry name" value="FERREDOXIN"/>
    <property type="match status" value="1"/>
</dbReference>
<dbReference type="InterPro" id="IPR051269">
    <property type="entry name" value="Fe-S_cluster_ET"/>
</dbReference>
<keyword evidence="3 8" id="KW-0479">Metal-binding</keyword>
<evidence type="ECO:0000313" key="10">
    <source>
        <dbReference type="EMBL" id="MDT0454128.1"/>
    </source>
</evidence>
<comment type="caution">
    <text evidence="10">The sequence shown here is derived from an EMBL/GenBank/DDBJ whole genome shotgun (WGS) entry which is preliminary data.</text>
</comment>
<keyword evidence="2 8" id="KW-0813">Transport</keyword>
<name>A0ABU2SZG2_9ACTN</name>
<dbReference type="PROSITE" id="PS51379">
    <property type="entry name" value="4FE4S_FER_2"/>
    <property type="match status" value="1"/>
</dbReference>
<evidence type="ECO:0000259" key="9">
    <source>
        <dbReference type="PROSITE" id="PS51379"/>
    </source>
</evidence>
<dbReference type="RefSeq" id="WP_311621591.1">
    <property type="nucleotide sequence ID" value="NZ_JAVRFE010000001.1"/>
</dbReference>
<evidence type="ECO:0000256" key="4">
    <source>
        <dbReference type="ARBA" id="ARBA00022982"/>
    </source>
</evidence>
<organism evidence="10 11">
    <name type="scientific">Streptomyces mooreae</name>
    <dbReference type="NCBI Taxonomy" id="3075523"/>
    <lineage>
        <taxon>Bacteria</taxon>
        <taxon>Bacillati</taxon>
        <taxon>Actinomycetota</taxon>
        <taxon>Actinomycetes</taxon>
        <taxon>Kitasatosporales</taxon>
        <taxon>Streptomycetaceae</taxon>
        <taxon>Streptomyces</taxon>
    </lineage>
</organism>
<dbReference type="SUPFAM" id="SSF54862">
    <property type="entry name" value="4Fe-4S ferredoxins"/>
    <property type="match status" value="1"/>
</dbReference>
<protein>
    <recommendedName>
        <fullName evidence="8">Ferredoxin</fullName>
    </recommendedName>
</protein>
<keyword evidence="6 8" id="KW-0411">Iron-sulfur</keyword>
<dbReference type="PANTHER" id="PTHR36923:SF3">
    <property type="entry name" value="FERREDOXIN"/>
    <property type="match status" value="1"/>
</dbReference>
<evidence type="ECO:0000313" key="11">
    <source>
        <dbReference type="Proteomes" id="UP001180551"/>
    </source>
</evidence>
<evidence type="ECO:0000256" key="7">
    <source>
        <dbReference type="ARBA" id="ARBA00023291"/>
    </source>
</evidence>
<dbReference type="EMBL" id="JAVRFE010000001">
    <property type="protein sequence ID" value="MDT0454128.1"/>
    <property type="molecule type" value="Genomic_DNA"/>
</dbReference>
<evidence type="ECO:0000256" key="5">
    <source>
        <dbReference type="ARBA" id="ARBA00023004"/>
    </source>
</evidence>
<accession>A0ABU2SZG2</accession>
<comment type="function">
    <text evidence="8">Ferredoxins are iron-sulfur proteins that transfer electrons in a wide variety of metabolic reactions.</text>
</comment>
<evidence type="ECO:0000256" key="1">
    <source>
        <dbReference type="ARBA" id="ARBA00001927"/>
    </source>
</evidence>
<evidence type="ECO:0000256" key="8">
    <source>
        <dbReference type="RuleBase" id="RU368020"/>
    </source>
</evidence>
<keyword evidence="7" id="KW-0003">3Fe-4S</keyword>
<feature type="domain" description="4Fe-4S ferredoxin-type" evidence="9">
    <location>
        <begin position="1"/>
        <end position="29"/>
    </location>
</feature>
<comment type="cofactor">
    <cofactor evidence="1">
        <name>[3Fe-4S] cluster</name>
        <dbReference type="ChEBI" id="CHEBI:21137"/>
    </cofactor>
</comment>
<keyword evidence="5 8" id="KW-0408">Iron</keyword>
<gene>
    <name evidence="10" type="ORF">RM550_00045</name>
</gene>
<evidence type="ECO:0000256" key="3">
    <source>
        <dbReference type="ARBA" id="ARBA00022723"/>
    </source>
</evidence>
<reference evidence="10" key="1">
    <citation type="submission" date="2024-05" db="EMBL/GenBank/DDBJ databases">
        <title>30 novel species of actinomycetes from the DSMZ collection.</title>
        <authorList>
            <person name="Nouioui I."/>
        </authorList>
    </citation>
    <scope>NUCLEOTIDE SEQUENCE</scope>
    <source>
        <strain evidence="10">DSM 41527</strain>
    </source>
</reference>
<keyword evidence="4 8" id="KW-0249">Electron transport</keyword>
<dbReference type="Gene3D" id="3.30.70.20">
    <property type="match status" value="1"/>
</dbReference>